<evidence type="ECO:0000313" key="12">
    <source>
        <dbReference type="EMBL" id="KAK2073748.1"/>
    </source>
</evidence>
<evidence type="ECO:0000256" key="5">
    <source>
        <dbReference type="RuleBase" id="RU003750"/>
    </source>
</evidence>
<keyword evidence="13" id="KW-1185">Reference proteome</keyword>
<keyword evidence="6" id="KW-0378">Hydrolase</keyword>
<keyword evidence="4 8" id="KW-0472">Membrane</keyword>
<dbReference type="InterPro" id="IPR000462">
    <property type="entry name" value="CDP-OH_P_trans"/>
</dbReference>
<evidence type="ECO:0000256" key="1">
    <source>
        <dbReference type="ARBA" id="ARBA00004370"/>
    </source>
</evidence>
<dbReference type="Pfam" id="PF01066">
    <property type="entry name" value="CDP-OH_P_transf"/>
    <property type="match status" value="1"/>
</dbReference>
<dbReference type="PANTHER" id="PTHR10414">
    <property type="entry name" value="ETHANOLAMINEPHOSPHOTRANSFERASE"/>
    <property type="match status" value="1"/>
</dbReference>
<feature type="region of interest" description="Disordered" evidence="7">
    <location>
        <begin position="932"/>
        <end position="981"/>
    </location>
</feature>
<comment type="similarity">
    <text evidence="2 5">Belongs to the CDP-alcohol phosphatidyltransferase class-I family.</text>
</comment>
<name>A0AAD9I9P2_9PEZI</name>
<dbReference type="EC" id="3.4.-.-" evidence="6"/>
<proteinExistence type="inferred from homology"/>
<comment type="subcellular location">
    <subcellularLocation>
        <location evidence="1">Membrane</location>
    </subcellularLocation>
</comment>
<dbReference type="PROSITE" id="PS00379">
    <property type="entry name" value="CDP_ALCOHOL_P_TRANSF"/>
    <property type="match status" value="1"/>
</dbReference>
<dbReference type="InterPro" id="IPR056124">
    <property type="entry name" value="DUF7707"/>
</dbReference>
<feature type="transmembrane region" description="Helical" evidence="8">
    <location>
        <begin position="267"/>
        <end position="282"/>
    </location>
</feature>
<keyword evidence="8" id="KW-0812">Transmembrane</keyword>
<accession>A0AAD9I9P2</accession>
<dbReference type="GO" id="GO:0046872">
    <property type="term" value="F:metal ion binding"/>
    <property type="evidence" value="ECO:0007669"/>
    <property type="project" value="UniProtKB-KW"/>
</dbReference>
<dbReference type="InterPro" id="IPR048254">
    <property type="entry name" value="CDP_ALCOHOL_P_TRANSF_CS"/>
</dbReference>
<dbReference type="GO" id="GO:0016603">
    <property type="term" value="F:glutaminyl-peptide cyclotransferase activity"/>
    <property type="evidence" value="ECO:0007669"/>
    <property type="project" value="InterPro"/>
</dbReference>
<evidence type="ECO:0000256" key="8">
    <source>
        <dbReference type="SAM" id="Phobius"/>
    </source>
</evidence>
<feature type="domain" description="DUF7707" evidence="10">
    <location>
        <begin position="22"/>
        <end position="123"/>
    </location>
</feature>
<dbReference type="AlphaFoldDB" id="A0AAD9I9P2"/>
<dbReference type="InterPro" id="IPR007484">
    <property type="entry name" value="Peptidase_M28"/>
</dbReference>
<feature type="chain" id="PRO_5041775729" description="Peptide hydrolase" evidence="6">
    <location>
        <begin position="20"/>
        <end position="1213"/>
    </location>
</feature>
<dbReference type="EMBL" id="JAQQPM010000007">
    <property type="protein sequence ID" value="KAK2073748.1"/>
    <property type="molecule type" value="Genomic_DNA"/>
</dbReference>
<dbReference type="InterPro" id="IPR043130">
    <property type="entry name" value="CDP-OH_PTrfase_TM_dom"/>
</dbReference>
<dbReference type="GO" id="GO:0016780">
    <property type="term" value="F:phosphotransferase activity, for other substituted phosphate groups"/>
    <property type="evidence" value="ECO:0007669"/>
    <property type="project" value="InterPro"/>
</dbReference>
<dbReference type="GO" id="GO:0006508">
    <property type="term" value="P:proteolysis"/>
    <property type="evidence" value="ECO:0007669"/>
    <property type="project" value="UniProtKB-KW"/>
</dbReference>
<feature type="domain" description="Peptidase M28" evidence="9">
    <location>
        <begin position="689"/>
        <end position="918"/>
    </location>
</feature>
<dbReference type="InterPro" id="IPR037457">
    <property type="entry name" value="M28_QC"/>
</dbReference>
<evidence type="ECO:0000256" key="6">
    <source>
        <dbReference type="RuleBase" id="RU361240"/>
    </source>
</evidence>
<keyword evidence="6" id="KW-0862">Zinc</keyword>
<feature type="domain" description="Ribophorin II C-terminal" evidence="11">
    <location>
        <begin position="1108"/>
        <end position="1207"/>
    </location>
</feature>
<keyword evidence="6" id="KW-0479">Metal-binding</keyword>
<dbReference type="PANTHER" id="PTHR10414:SF77">
    <property type="entry name" value="CDP-ALCOHOL PHOSPHATIDYLTRANSFERASE FAMILY PROTEIN"/>
    <property type="match status" value="1"/>
</dbReference>
<dbReference type="GO" id="GO:0008233">
    <property type="term" value="F:peptidase activity"/>
    <property type="evidence" value="ECO:0007669"/>
    <property type="project" value="UniProtKB-KW"/>
</dbReference>
<feature type="signal peptide" evidence="6">
    <location>
        <begin position="1"/>
        <end position="19"/>
    </location>
</feature>
<dbReference type="GO" id="GO:0016020">
    <property type="term" value="C:membrane"/>
    <property type="evidence" value="ECO:0007669"/>
    <property type="project" value="UniProtKB-SubCell"/>
</dbReference>
<keyword evidence="6" id="KW-0645">Protease</keyword>
<evidence type="ECO:0000256" key="7">
    <source>
        <dbReference type="SAM" id="MobiDB-lite"/>
    </source>
</evidence>
<evidence type="ECO:0000313" key="13">
    <source>
        <dbReference type="Proteomes" id="UP001217918"/>
    </source>
</evidence>
<feature type="transmembrane region" description="Helical" evidence="8">
    <location>
        <begin position="1185"/>
        <end position="1205"/>
    </location>
</feature>
<evidence type="ECO:0000256" key="4">
    <source>
        <dbReference type="ARBA" id="ARBA00023136"/>
    </source>
</evidence>
<dbReference type="SUPFAM" id="SSF53187">
    <property type="entry name" value="Zn-dependent exopeptidases"/>
    <property type="match status" value="1"/>
</dbReference>
<feature type="transmembrane region" description="Helical" evidence="8">
    <location>
        <begin position="513"/>
        <end position="535"/>
    </location>
</feature>
<evidence type="ECO:0000259" key="10">
    <source>
        <dbReference type="Pfam" id="PF24808"/>
    </source>
</evidence>
<feature type="transmembrane region" description="Helical" evidence="8">
    <location>
        <begin position="419"/>
        <end position="441"/>
    </location>
</feature>
<feature type="transmembrane region" description="Helical" evidence="8">
    <location>
        <begin position="1118"/>
        <end position="1140"/>
    </location>
</feature>
<dbReference type="InterPro" id="IPR014472">
    <property type="entry name" value="CHOPT"/>
</dbReference>
<keyword evidence="8" id="KW-1133">Transmembrane helix</keyword>
<feature type="transmembrane region" description="Helical" evidence="8">
    <location>
        <begin position="1160"/>
        <end position="1178"/>
    </location>
</feature>
<dbReference type="Gene3D" id="1.20.120.1760">
    <property type="match status" value="1"/>
</dbReference>
<keyword evidence="3 5" id="KW-0808">Transferase</keyword>
<dbReference type="InterPro" id="IPR056790">
    <property type="entry name" value="Ribophorin_II_C"/>
</dbReference>
<keyword evidence="6" id="KW-0732">Signal</keyword>
<dbReference type="Gene3D" id="3.40.630.10">
    <property type="entry name" value="Zn peptidases"/>
    <property type="match status" value="1"/>
</dbReference>
<protein>
    <recommendedName>
        <fullName evidence="6">Peptide hydrolase</fullName>
        <ecNumber evidence="6">3.4.-.-</ecNumber>
    </recommendedName>
</protein>
<comment type="caution">
    <text evidence="12">The sequence shown here is derived from an EMBL/GenBank/DDBJ whole genome shotgun (WGS) entry which is preliminary data.</text>
</comment>
<sequence>MVSFRASVLALATAFTVTADYYINPDSVPWATRQAWCVQEIYTCPLICLQTSDGAQINTCDAQTLTYGCLCNNGLQPNMTEYSLTLPFFVCTEWGQQCVADCGSENQCASACTQDHPCGATNPTRTNTTTSSTMSATGGATAQASNQVFTGLGGGSPTAVADAGTSGAGPAVPLVGNMATTKNSERAAAECVSADALVHLKSYKYSAVDKSPVSQYILRPYWNAFVELLPLWLAPNMVTLLGFFCILANIGLLVIFMPDLIGPGPAWLYYSFALGLFMYQTMDNVDGKQARRTGTSSGLGELFDHGIDSLNCTLASLLETAAMGLGTSKSGVFTALCPCLPMFFSTWETYHTHTLYLGVINGPTEGLLIACSLMIISGYYGPSIWTERLVDLTGETWLYALSGLGVTAELLGDLTFRDIWIGIIVATLVLAHAPFCIYHVVKARRAQGLPIAPVFLEWTPMAVYTLSIGAWLYSPHSTLRAENHLVLFCLTMSFVFGRMTTKMILAHLTRQPFPYWTVMLWPLVGGAALANLPLLGLPAVAPGVEHAYLWAYFVFAAVVYFRWAFLVTSSICEFLGINALTIPHGKQLENERAREAAKAGLGGGGGADFDATVGPVLAPLLIPRVPGTPGSATAQRHFADFFVRNLPEWTQEWHNSTSTTPATGAQQIPFANLVLRRDPPWAAAGDVARLTLVAHYDSLYRPEGFVGATDSAAPCAILMHVARSVDAALTAKWAGMAARGETEAGLEEEKGVQVIFLDGEEAWETWSASDSLYGARALAEAWEAKQHEPLSAYSNPLRAISLFVLLDLLGAANPKVPSFFSTTHWAYEHLAAVEQRLRQLDLLETSPPSPFLPEADKPADGFSRGYVQDDHVPFLQRGVDILHVIPLPFPTMWHTMEDDAAHLDVPTIRDWGRIVTGFVVGWMELDGLMKGSSHGGKDGQNNVGGDGARVKDDFDDGSVSIVSKKDPEAGAGAEKKLNPKDALPIPLSLSNDGTVKISLTAKDGGQAKRPHQAFVMLKDESGLEAPFPLTVKENGRATASISQKDIPVQLLLSSKPVKASLILGSFGATQGLVTDLFDLEITLDPSAPAPAYEKPERYGKKPEIHHIFRADPRSPPKVISLLFALAIVAAVPALFTGWLVLGANANHLGKALGAAPLSHVSFLGSIVAMEYVFFLYYSSWNLFQTLPVVGLVGFVTLLSGTKALGELGPHFRM</sequence>
<evidence type="ECO:0000259" key="11">
    <source>
        <dbReference type="Pfam" id="PF25147"/>
    </source>
</evidence>
<gene>
    <name evidence="12" type="ORF">P8C59_007999</name>
</gene>
<dbReference type="Pfam" id="PF25147">
    <property type="entry name" value="Ribophorin_II_C"/>
    <property type="match status" value="1"/>
</dbReference>
<feature type="transmembrane region" description="Helical" evidence="8">
    <location>
        <begin position="453"/>
        <end position="473"/>
    </location>
</feature>
<dbReference type="CDD" id="cd03880">
    <property type="entry name" value="M28_QC_like"/>
    <property type="match status" value="1"/>
</dbReference>
<evidence type="ECO:0000256" key="2">
    <source>
        <dbReference type="ARBA" id="ARBA00010441"/>
    </source>
</evidence>
<comment type="similarity">
    <text evidence="6">Belongs to the peptidase M28 family.</text>
</comment>
<feature type="transmembrane region" description="Helical" evidence="8">
    <location>
        <begin position="485"/>
        <end position="501"/>
    </location>
</feature>
<reference evidence="12" key="1">
    <citation type="journal article" date="2023" name="Mol. Plant Microbe Interact.">
        <title>Elucidating the Obligate Nature and Biological Capacity of an Invasive Fungal Corn Pathogen.</title>
        <authorList>
            <person name="MacCready J.S."/>
            <person name="Roggenkamp E.M."/>
            <person name="Gdanetz K."/>
            <person name="Chilvers M.I."/>
        </authorList>
    </citation>
    <scope>NUCLEOTIDE SEQUENCE</scope>
    <source>
        <strain evidence="12">PM02</strain>
    </source>
</reference>
<feature type="transmembrane region" description="Helical" evidence="8">
    <location>
        <begin position="355"/>
        <end position="380"/>
    </location>
</feature>
<feature type="compositionally biased region" description="Basic and acidic residues" evidence="7">
    <location>
        <begin position="963"/>
        <end position="979"/>
    </location>
</feature>
<dbReference type="Pfam" id="PF04389">
    <property type="entry name" value="Peptidase_M28"/>
    <property type="match status" value="1"/>
</dbReference>
<evidence type="ECO:0000256" key="3">
    <source>
        <dbReference type="ARBA" id="ARBA00022679"/>
    </source>
</evidence>
<organism evidence="12 13">
    <name type="scientific">Phyllachora maydis</name>
    <dbReference type="NCBI Taxonomy" id="1825666"/>
    <lineage>
        <taxon>Eukaryota</taxon>
        <taxon>Fungi</taxon>
        <taxon>Dikarya</taxon>
        <taxon>Ascomycota</taxon>
        <taxon>Pezizomycotina</taxon>
        <taxon>Sordariomycetes</taxon>
        <taxon>Sordariomycetidae</taxon>
        <taxon>Phyllachorales</taxon>
        <taxon>Phyllachoraceae</taxon>
        <taxon>Phyllachora</taxon>
    </lineage>
</organism>
<feature type="transmembrane region" description="Helical" evidence="8">
    <location>
        <begin position="547"/>
        <end position="565"/>
    </location>
</feature>
<dbReference type="GO" id="GO:0008654">
    <property type="term" value="P:phospholipid biosynthetic process"/>
    <property type="evidence" value="ECO:0007669"/>
    <property type="project" value="InterPro"/>
</dbReference>
<dbReference type="FunFam" id="1.20.120.1760:FF:000029">
    <property type="entry name" value="CDP-alcohol phosphatidyltransferase protein"/>
    <property type="match status" value="1"/>
</dbReference>
<evidence type="ECO:0000259" key="9">
    <source>
        <dbReference type="Pfam" id="PF04389"/>
    </source>
</evidence>
<dbReference type="Proteomes" id="UP001217918">
    <property type="component" value="Unassembled WGS sequence"/>
</dbReference>
<dbReference type="Pfam" id="PF24808">
    <property type="entry name" value="DUF7707"/>
    <property type="match status" value="1"/>
</dbReference>
<feature type="transmembrane region" description="Helical" evidence="8">
    <location>
        <begin position="240"/>
        <end position="261"/>
    </location>
</feature>